<sequence>MEMNYNQYHFNPKQLAEMEEEVDKLMRNQQGIKAFLSDFMDGTRSQEIPSDYMTFLHLLFKIYFNLDAVAALLPAIRTDVRQKISINLLFRSVVDDIINLYYLLGTVTKGPGRRVSLENELTILHKEFLMSCEEIIAAEAKIQEYGYHYQQLELPESPDLEAALLEMRRQNPEVYDNKKKEYRKNKAIRANSLASLKPLFEMTDYAVFLSEKQKVRFIDARGFSRSEMFTYLFKYFSQYQHYSPKAHEFHLSDALLDLKCYRWALMEVLDSIGEINRILSLNNAQEMEQKLNERIRDSIKWE</sequence>
<dbReference type="Proteomes" id="UP001501081">
    <property type="component" value="Unassembled WGS sequence"/>
</dbReference>
<gene>
    <name evidence="1" type="ORF">GCM10022246_24930</name>
</gene>
<accession>A0ABP7PUJ5</accession>
<evidence type="ECO:0000313" key="1">
    <source>
        <dbReference type="EMBL" id="GAA3971475.1"/>
    </source>
</evidence>
<keyword evidence="2" id="KW-1185">Reference proteome</keyword>
<evidence type="ECO:0000313" key="2">
    <source>
        <dbReference type="Proteomes" id="UP001501081"/>
    </source>
</evidence>
<dbReference type="EMBL" id="BAABAK010000011">
    <property type="protein sequence ID" value="GAA3971475.1"/>
    <property type="molecule type" value="Genomic_DNA"/>
</dbReference>
<dbReference type="RefSeq" id="WP_344767498.1">
    <property type="nucleotide sequence ID" value="NZ_BAABAK010000011.1"/>
</dbReference>
<name>A0ABP7PUJ5_9SPHI</name>
<organism evidence="1 2">
    <name type="scientific">Pedobacter ginsengiterrae</name>
    <dbReference type="NCBI Taxonomy" id="871696"/>
    <lineage>
        <taxon>Bacteria</taxon>
        <taxon>Pseudomonadati</taxon>
        <taxon>Bacteroidota</taxon>
        <taxon>Sphingobacteriia</taxon>
        <taxon>Sphingobacteriales</taxon>
        <taxon>Sphingobacteriaceae</taxon>
        <taxon>Pedobacter</taxon>
    </lineage>
</organism>
<protein>
    <submittedName>
        <fullName evidence="1">Uncharacterized protein</fullName>
    </submittedName>
</protein>
<proteinExistence type="predicted"/>
<comment type="caution">
    <text evidence="1">The sequence shown here is derived from an EMBL/GenBank/DDBJ whole genome shotgun (WGS) entry which is preliminary data.</text>
</comment>
<reference evidence="2" key="1">
    <citation type="journal article" date="2019" name="Int. J. Syst. Evol. Microbiol.">
        <title>The Global Catalogue of Microorganisms (GCM) 10K type strain sequencing project: providing services to taxonomists for standard genome sequencing and annotation.</title>
        <authorList>
            <consortium name="The Broad Institute Genomics Platform"/>
            <consortium name="The Broad Institute Genome Sequencing Center for Infectious Disease"/>
            <person name="Wu L."/>
            <person name="Ma J."/>
        </authorList>
    </citation>
    <scope>NUCLEOTIDE SEQUENCE [LARGE SCALE GENOMIC DNA]</scope>
    <source>
        <strain evidence="2">JCM 17338</strain>
    </source>
</reference>